<dbReference type="PROSITE" id="PS50829">
    <property type="entry name" value="GYF"/>
    <property type="match status" value="1"/>
</dbReference>
<gene>
    <name evidence="3" type="ORF">UTRI_03533_B</name>
</gene>
<feature type="compositionally biased region" description="Low complexity" evidence="1">
    <location>
        <begin position="458"/>
        <end position="472"/>
    </location>
</feature>
<dbReference type="PANTHER" id="PTHR13138">
    <property type="entry name" value="PROTEIN LIN1"/>
    <property type="match status" value="1"/>
</dbReference>
<feature type="compositionally biased region" description="Basic and acidic residues" evidence="1">
    <location>
        <begin position="150"/>
        <end position="160"/>
    </location>
</feature>
<feature type="compositionally biased region" description="Basic and acidic residues" evidence="1">
    <location>
        <begin position="63"/>
        <end position="75"/>
    </location>
</feature>
<dbReference type="Gene3D" id="3.30.1490.40">
    <property type="match status" value="1"/>
</dbReference>
<dbReference type="Proteomes" id="UP000324022">
    <property type="component" value="Unassembled WGS sequence"/>
</dbReference>
<dbReference type="OrthoDB" id="331341at2759"/>
<feature type="compositionally biased region" description="Basic and acidic residues" evidence="1">
    <location>
        <begin position="28"/>
        <end position="43"/>
    </location>
</feature>
<feature type="region of interest" description="Disordered" evidence="1">
    <location>
        <begin position="1"/>
        <end position="333"/>
    </location>
</feature>
<reference evidence="3 4" key="1">
    <citation type="submission" date="2018-03" db="EMBL/GenBank/DDBJ databases">
        <authorList>
            <person name="Guldener U."/>
        </authorList>
    </citation>
    <scope>NUCLEOTIDE SEQUENCE [LARGE SCALE GENOMIC DNA]</scope>
    <source>
        <strain evidence="3 4">NBRC100155</strain>
    </source>
</reference>
<feature type="compositionally biased region" description="Low complexity" evidence="1">
    <location>
        <begin position="233"/>
        <end position="243"/>
    </location>
</feature>
<feature type="compositionally biased region" description="Basic and acidic residues" evidence="1">
    <location>
        <begin position="302"/>
        <end position="322"/>
    </location>
</feature>
<evidence type="ECO:0000313" key="3">
    <source>
        <dbReference type="EMBL" id="SPO23932.1"/>
    </source>
</evidence>
<dbReference type="EMBL" id="OOIN01000006">
    <property type="protein sequence ID" value="SPO23932.1"/>
    <property type="molecule type" value="Genomic_DNA"/>
</dbReference>
<dbReference type="InterPro" id="IPR039905">
    <property type="entry name" value="CD2BP2/Lin1"/>
</dbReference>
<name>A0A5C3E097_9BASI</name>
<sequence length="551" mass="60771">MSLTDKRKASSAVAGPSISSASSSSKRVRIDEPSRRQRRREETDFFDGDPEIEEQDRRRIRKDQKSGRIDDRGEDLSESDDSDDNGADLFNGDEDDSDAEADAGSHRRRAEKKRRSDAAGAAGDDDDEDMFDVGDDDQKPAAGKGKQKGTAKDKYLKLGELEEGQDFGSKNRSTLDAADDDAELLRGGAQDDDDDLDPDLELEDEEEEDQDDEDQEGFVDLNAYAERSPPTSPGGTPLPLTTSRKPKSKNKPHLKAPKVTGFNMKEEMRTGKFDADGNYHENQRDPHAQHDAWLTGNYSKSKILEARKAQQKRDQQARDKEQAAQQTDGDEDEVKKRLVEYMHRGETVQRTLQRLGKVLAELKKAAKRKGSDAAEGQAAEGNPANAQAESSGTDPKQAAADVETVTHLSSVLMSRFGRLDIYDHTYEQLLKDVHKSGLVRQTFDPAAKFDSRPPCPAPACTTTASNDTSTSTADAEAGEWEYRWTPSYLAAAAREAGTPVDPEIQTFGPFSLADLRSWAEQGYFGQGGERILLRPAGSKDTWMAYNQALGK</sequence>
<dbReference type="InterPro" id="IPR035445">
    <property type="entry name" value="GYF-like_dom_sf"/>
</dbReference>
<keyword evidence="4" id="KW-1185">Reference proteome</keyword>
<feature type="compositionally biased region" description="Basic residues" evidence="1">
    <location>
        <begin position="106"/>
        <end position="115"/>
    </location>
</feature>
<evidence type="ECO:0000256" key="1">
    <source>
        <dbReference type="SAM" id="MobiDB-lite"/>
    </source>
</evidence>
<accession>A0A5C3E097</accession>
<evidence type="ECO:0000259" key="2">
    <source>
        <dbReference type="PROSITE" id="PS50829"/>
    </source>
</evidence>
<organism evidence="3 4">
    <name type="scientific">Ustilago trichophora</name>
    <dbReference type="NCBI Taxonomy" id="86804"/>
    <lineage>
        <taxon>Eukaryota</taxon>
        <taxon>Fungi</taxon>
        <taxon>Dikarya</taxon>
        <taxon>Basidiomycota</taxon>
        <taxon>Ustilaginomycotina</taxon>
        <taxon>Ustilaginomycetes</taxon>
        <taxon>Ustilaginales</taxon>
        <taxon>Ustilaginaceae</taxon>
        <taxon>Ustilago</taxon>
    </lineage>
</organism>
<dbReference type="PANTHER" id="PTHR13138:SF3">
    <property type="entry name" value="CD2 ANTIGEN CYTOPLASMIC TAIL-BINDING PROTEIN 2"/>
    <property type="match status" value="1"/>
</dbReference>
<feature type="domain" description="GYF" evidence="2">
    <location>
        <begin position="494"/>
        <end position="550"/>
    </location>
</feature>
<feature type="compositionally biased region" description="Low complexity" evidence="1">
    <location>
        <begin position="10"/>
        <end position="25"/>
    </location>
</feature>
<dbReference type="AlphaFoldDB" id="A0A5C3E097"/>
<feature type="compositionally biased region" description="Acidic residues" evidence="1">
    <location>
        <begin position="190"/>
        <end position="217"/>
    </location>
</feature>
<proteinExistence type="predicted"/>
<feature type="region of interest" description="Disordered" evidence="1">
    <location>
        <begin position="449"/>
        <end position="472"/>
    </location>
</feature>
<feature type="compositionally biased region" description="Acidic residues" evidence="1">
    <location>
        <begin position="123"/>
        <end position="135"/>
    </location>
</feature>
<feature type="compositionally biased region" description="Acidic residues" evidence="1">
    <location>
        <begin position="76"/>
        <end position="101"/>
    </location>
</feature>
<dbReference type="InterPro" id="IPR003169">
    <property type="entry name" value="GYF"/>
</dbReference>
<protein>
    <recommendedName>
        <fullName evidence="2">GYF domain-containing protein</fullName>
    </recommendedName>
</protein>
<feature type="compositionally biased region" description="Polar residues" evidence="1">
    <location>
        <begin position="384"/>
        <end position="394"/>
    </location>
</feature>
<dbReference type="SUPFAM" id="SSF55277">
    <property type="entry name" value="GYF domain"/>
    <property type="match status" value="1"/>
</dbReference>
<evidence type="ECO:0000313" key="4">
    <source>
        <dbReference type="Proteomes" id="UP000324022"/>
    </source>
</evidence>
<feature type="compositionally biased region" description="Basic and acidic residues" evidence="1">
    <location>
        <begin position="264"/>
        <end position="290"/>
    </location>
</feature>
<feature type="compositionally biased region" description="Acidic residues" evidence="1">
    <location>
        <begin position="44"/>
        <end position="54"/>
    </location>
</feature>
<feature type="region of interest" description="Disordered" evidence="1">
    <location>
        <begin position="368"/>
        <end position="401"/>
    </location>
</feature>
<feature type="compositionally biased region" description="Basic residues" evidence="1">
    <location>
        <begin position="244"/>
        <end position="256"/>
    </location>
</feature>
<dbReference type="GO" id="GO:0005682">
    <property type="term" value="C:U5 snRNP"/>
    <property type="evidence" value="ECO:0007669"/>
    <property type="project" value="InterPro"/>
</dbReference>